<organism evidence="2 3">
    <name type="scientific">Ascodesmis nigricans</name>
    <dbReference type="NCBI Taxonomy" id="341454"/>
    <lineage>
        <taxon>Eukaryota</taxon>
        <taxon>Fungi</taxon>
        <taxon>Dikarya</taxon>
        <taxon>Ascomycota</taxon>
        <taxon>Pezizomycotina</taxon>
        <taxon>Pezizomycetes</taxon>
        <taxon>Pezizales</taxon>
        <taxon>Ascodesmidaceae</taxon>
        <taxon>Ascodesmis</taxon>
    </lineage>
</organism>
<accession>A0A4S2N290</accession>
<evidence type="ECO:0000313" key="2">
    <source>
        <dbReference type="EMBL" id="TGZ83278.1"/>
    </source>
</evidence>
<dbReference type="InParanoid" id="A0A4S2N290"/>
<dbReference type="Proteomes" id="UP000298138">
    <property type="component" value="Unassembled WGS sequence"/>
</dbReference>
<feature type="region of interest" description="Disordered" evidence="1">
    <location>
        <begin position="35"/>
        <end position="63"/>
    </location>
</feature>
<keyword evidence="3" id="KW-1185">Reference proteome</keyword>
<evidence type="ECO:0000313" key="3">
    <source>
        <dbReference type="Proteomes" id="UP000298138"/>
    </source>
</evidence>
<gene>
    <name evidence="2" type="ORF">EX30DRAFT_152190</name>
</gene>
<name>A0A4S2N290_9PEZI</name>
<reference evidence="2 3" key="1">
    <citation type="submission" date="2019-04" db="EMBL/GenBank/DDBJ databases">
        <title>Comparative genomics and transcriptomics to analyze fruiting body development in filamentous ascomycetes.</title>
        <authorList>
            <consortium name="DOE Joint Genome Institute"/>
            <person name="Lutkenhaus R."/>
            <person name="Traeger S."/>
            <person name="Breuer J."/>
            <person name="Kuo A."/>
            <person name="Lipzen A."/>
            <person name="Pangilinan J."/>
            <person name="Dilworth D."/>
            <person name="Sandor L."/>
            <person name="Poggeler S."/>
            <person name="Barry K."/>
            <person name="Grigoriev I.V."/>
            <person name="Nowrousian M."/>
        </authorList>
    </citation>
    <scope>NUCLEOTIDE SEQUENCE [LARGE SCALE GENOMIC DNA]</scope>
    <source>
        <strain evidence="2 3">CBS 389.68</strain>
    </source>
</reference>
<dbReference type="EMBL" id="ML220114">
    <property type="protein sequence ID" value="TGZ83278.1"/>
    <property type="molecule type" value="Genomic_DNA"/>
</dbReference>
<feature type="compositionally biased region" description="Basic residues" evidence="1">
    <location>
        <begin position="53"/>
        <end position="63"/>
    </location>
</feature>
<dbReference type="AlphaFoldDB" id="A0A4S2N290"/>
<proteinExistence type="predicted"/>
<protein>
    <submittedName>
        <fullName evidence="2">Uncharacterized protein</fullName>
    </submittedName>
</protein>
<sequence length="63" mass="7017">MLITSPTKSSNSQRPIPITQPTLLFPTGGIYHQAPPENPYLRSPNHTPTIPNKRSKLTKTIHT</sequence>
<evidence type="ECO:0000256" key="1">
    <source>
        <dbReference type="SAM" id="MobiDB-lite"/>
    </source>
</evidence>